<dbReference type="SUPFAM" id="SSF49879">
    <property type="entry name" value="SMAD/FHA domain"/>
    <property type="match status" value="1"/>
</dbReference>
<feature type="region of interest" description="Disordered" evidence="6">
    <location>
        <begin position="134"/>
        <end position="191"/>
    </location>
</feature>
<dbReference type="CDD" id="cd22671">
    <property type="entry name" value="FHA_APTX-like"/>
    <property type="match status" value="1"/>
</dbReference>
<organism evidence="8 9">
    <name type="scientific">Ramazzottius varieornatus</name>
    <name type="common">Water bear</name>
    <name type="synonym">Tardigrade</name>
    <dbReference type="NCBI Taxonomy" id="947166"/>
    <lineage>
        <taxon>Eukaryota</taxon>
        <taxon>Metazoa</taxon>
        <taxon>Ecdysozoa</taxon>
        <taxon>Tardigrada</taxon>
        <taxon>Eutardigrada</taxon>
        <taxon>Parachela</taxon>
        <taxon>Hypsibioidea</taxon>
        <taxon>Ramazzottiidae</taxon>
        <taxon>Ramazzottius</taxon>
    </lineage>
</organism>
<comment type="subcellular location">
    <subcellularLocation>
        <location evidence="1">Nucleus</location>
    </subcellularLocation>
</comment>
<evidence type="ECO:0000256" key="6">
    <source>
        <dbReference type="SAM" id="MobiDB-lite"/>
    </source>
</evidence>
<dbReference type="Gene3D" id="2.60.200.20">
    <property type="match status" value="1"/>
</dbReference>
<evidence type="ECO:0000259" key="7">
    <source>
        <dbReference type="Pfam" id="PF17913"/>
    </source>
</evidence>
<evidence type="ECO:0000256" key="5">
    <source>
        <dbReference type="ARBA" id="ARBA00023242"/>
    </source>
</evidence>
<dbReference type="GO" id="GO:0016787">
    <property type="term" value="F:hydrolase activity"/>
    <property type="evidence" value="ECO:0007669"/>
    <property type="project" value="UniProtKB-KW"/>
</dbReference>
<keyword evidence="2" id="KW-0227">DNA damage</keyword>
<dbReference type="GO" id="GO:0006281">
    <property type="term" value="P:DNA repair"/>
    <property type="evidence" value="ECO:0007669"/>
    <property type="project" value="UniProtKB-KW"/>
</dbReference>
<evidence type="ECO:0000256" key="4">
    <source>
        <dbReference type="ARBA" id="ARBA00023204"/>
    </source>
</evidence>
<keyword evidence="4" id="KW-0234">DNA repair</keyword>
<keyword evidence="5" id="KW-0539">Nucleus</keyword>
<dbReference type="OrthoDB" id="10492651at2759"/>
<dbReference type="AlphaFoldDB" id="A0A1D1V5W9"/>
<accession>A0A1D1V5W9</accession>
<evidence type="ECO:0000313" key="9">
    <source>
        <dbReference type="Proteomes" id="UP000186922"/>
    </source>
</evidence>
<dbReference type="STRING" id="947166.A0A1D1V5W9"/>
<proteinExistence type="predicted"/>
<dbReference type="GO" id="GO:0005634">
    <property type="term" value="C:nucleus"/>
    <property type="evidence" value="ECO:0007669"/>
    <property type="project" value="UniProtKB-SubCell"/>
</dbReference>
<keyword evidence="3" id="KW-0378">Hydrolase</keyword>
<evidence type="ECO:0000313" key="8">
    <source>
        <dbReference type="EMBL" id="GAU93908.1"/>
    </source>
</evidence>
<feature type="domain" description="PNK FHA" evidence="7">
    <location>
        <begin position="46"/>
        <end position="108"/>
    </location>
</feature>
<comment type="caution">
    <text evidence="8">The sequence shown here is derived from an EMBL/GenBank/DDBJ whole genome shotgun (WGS) entry which is preliminary data.</text>
</comment>
<keyword evidence="9" id="KW-1185">Reference proteome</keyword>
<protein>
    <recommendedName>
        <fullName evidence="7">PNK FHA domain-containing protein</fullName>
    </recommendedName>
</protein>
<dbReference type="Pfam" id="PF17913">
    <property type="entry name" value="FHA_2"/>
    <property type="match status" value="1"/>
</dbReference>
<dbReference type="EMBL" id="BDGG01000002">
    <property type="protein sequence ID" value="GAU93908.1"/>
    <property type="molecule type" value="Genomic_DNA"/>
</dbReference>
<dbReference type="InterPro" id="IPR041388">
    <property type="entry name" value="FHA_2"/>
</dbReference>
<feature type="compositionally biased region" description="Basic and acidic residues" evidence="6">
    <location>
        <begin position="175"/>
        <end position="184"/>
    </location>
</feature>
<evidence type="ECO:0000256" key="2">
    <source>
        <dbReference type="ARBA" id="ARBA00022763"/>
    </source>
</evidence>
<evidence type="ECO:0000256" key="3">
    <source>
        <dbReference type="ARBA" id="ARBA00022801"/>
    </source>
</evidence>
<name>A0A1D1V5W9_RAMVA</name>
<gene>
    <name evidence="8" type="primary">RvY_05771-1</name>
    <name evidence="8" type="synonym">RvY_05771.1</name>
    <name evidence="8" type="ORF">RvY_05771</name>
</gene>
<sequence length="218" mass="24564">MGVSYQGFWSSRWSLPLSLMAVAEPQKIVSEGIFKLKPVKDCSKLEDARPIIYLYDAQQVTLGRNRLTNIRDLSLSRKQLRIEANATGDCVEVTQLSSTQPSFVNGQPLLFPWSKMLVPGDSISLCKNSHEYVLERSERSQKTTSPDDLNSPSTKKRKHTEEQEAVPPKTPLQNEDFRQKASNKEKRRSAWSPMDLVQQLCVFSSGGKPVLPRKSLGD</sequence>
<feature type="compositionally biased region" description="Polar residues" evidence="6">
    <location>
        <begin position="142"/>
        <end position="153"/>
    </location>
</feature>
<dbReference type="Proteomes" id="UP000186922">
    <property type="component" value="Unassembled WGS sequence"/>
</dbReference>
<reference evidence="8 9" key="1">
    <citation type="journal article" date="2016" name="Nat. Commun.">
        <title>Extremotolerant tardigrade genome and improved radiotolerance of human cultured cells by tardigrade-unique protein.</title>
        <authorList>
            <person name="Hashimoto T."/>
            <person name="Horikawa D.D."/>
            <person name="Saito Y."/>
            <person name="Kuwahara H."/>
            <person name="Kozuka-Hata H."/>
            <person name="Shin-I T."/>
            <person name="Minakuchi Y."/>
            <person name="Ohishi K."/>
            <person name="Motoyama A."/>
            <person name="Aizu T."/>
            <person name="Enomoto A."/>
            <person name="Kondo K."/>
            <person name="Tanaka S."/>
            <person name="Hara Y."/>
            <person name="Koshikawa S."/>
            <person name="Sagara H."/>
            <person name="Miura T."/>
            <person name="Yokobori S."/>
            <person name="Miyagawa K."/>
            <person name="Suzuki Y."/>
            <person name="Kubo T."/>
            <person name="Oyama M."/>
            <person name="Kohara Y."/>
            <person name="Fujiyama A."/>
            <person name="Arakawa K."/>
            <person name="Katayama T."/>
            <person name="Toyoda A."/>
            <person name="Kunieda T."/>
        </authorList>
    </citation>
    <scope>NUCLEOTIDE SEQUENCE [LARGE SCALE GENOMIC DNA]</scope>
    <source>
        <strain evidence="8 9">YOKOZUNA-1</strain>
    </source>
</reference>
<evidence type="ECO:0000256" key="1">
    <source>
        <dbReference type="ARBA" id="ARBA00004123"/>
    </source>
</evidence>
<dbReference type="InterPro" id="IPR008984">
    <property type="entry name" value="SMAD_FHA_dom_sf"/>
</dbReference>